<feature type="chain" id="PRO_5047524122" description="Extracellular endo-alpha-(1-&gt;5)-L-arabinanase C-terminal domain-containing protein" evidence="1">
    <location>
        <begin position="21"/>
        <end position="123"/>
    </location>
</feature>
<comment type="caution">
    <text evidence="2">The sequence shown here is derived from an EMBL/GenBank/DDBJ whole genome shotgun (WGS) entry which is preliminary data.</text>
</comment>
<evidence type="ECO:0000313" key="2">
    <source>
        <dbReference type="EMBL" id="MBC8757168.1"/>
    </source>
</evidence>
<protein>
    <recommendedName>
        <fullName evidence="4">Extracellular endo-alpha-(1-&gt;5)-L-arabinanase C-terminal domain-containing protein</fullName>
    </recommendedName>
</protein>
<organism evidence="2 3">
    <name type="scientific">Kordia aestuariivivens</name>
    <dbReference type="NCBI Taxonomy" id="2759037"/>
    <lineage>
        <taxon>Bacteria</taxon>
        <taxon>Pseudomonadati</taxon>
        <taxon>Bacteroidota</taxon>
        <taxon>Flavobacteriia</taxon>
        <taxon>Flavobacteriales</taxon>
        <taxon>Flavobacteriaceae</taxon>
        <taxon>Kordia</taxon>
    </lineage>
</organism>
<name>A0ABR7QF89_9FLAO</name>
<reference evidence="2 3" key="1">
    <citation type="submission" date="2020-07" db="EMBL/GenBank/DDBJ databases">
        <title>Description of Kordia aestuariivivens sp. nov., isolated from a tidal flat.</title>
        <authorList>
            <person name="Park S."/>
            <person name="Yoon J.-H."/>
        </authorList>
    </citation>
    <scope>NUCLEOTIDE SEQUENCE [LARGE SCALE GENOMIC DNA]</scope>
    <source>
        <strain evidence="2 3">YSTF-M3</strain>
    </source>
</reference>
<dbReference type="RefSeq" id="WP_187564212.1">
    <property type="nucleotide sequence ID" value="NZ_JACGWS010000017.1"/>
</dbReference>
<keyword evidence="3" id="KW-1185">Reference proteome</keyword>
<proteinExistence type="predicted"/>
<feature type="signal peptide" evidence="1">
    <location>
        <begin position="1"/>
        <end position="20"/>
    </location>
</feature>
<evidence type="ECO:0008006" key="4">
    <source>
        <dbReference type="Google" id="ProtNLM"/>
    </source>
</evidence>
<keyword evidence="1" id="KW-0732">Signal</keyword>
<accession>A0ABR7QF89</accession>
<sequence>MKYTKAILLTVCICSFLSFQTTDSLVGKWELYKLEGSDGVEKEMNGRWMEFLEDGSLKGGNSPETTDRTGKWTYDEATKALWFGSEKNIAGEGTYTINWIDENTINFTVGEGRKVHLKRKTEK</sequence>
<gene>
    <name evidence="2" type="ORF">H2O64_21035</name>
</gene>
<dbReference type="Proteomes" id="UP000619238">
    <property type="component" value="Unassembled WGS sequence"/>
</dbReference>
<evidence type="ECO:0000313" key="3">
    <source>
        <dbReference type="Proteomes" id="UP000619238"/>
    </source>
</evidence>
<evidence type="ECO:0000256" key="1">
    <source>
        <dbReference type="SAM" id="SignalP"/>
    </source>
</evidence>
<dbReference type="EMBL" id="JACGWS010000017">
    <property type="protein sequence ID" value="MBC8757168.1"/>
    <property type="molecule type" value="Genomic_DNA"/>
</dbReference>